<protein>
    <submittedName>
        <fullName evidence="2">Uncharacterized protein</fullName>
    </submittedName>
</protein>
<accession>A0AAQ3SJ78</accession>
<feature type="region of interest" description="Disordered" evidence="1">
    <location>
        <begin position="42"/>
        <end position="82"/>
    </location>
</feature>
<dbReference type="EMBL" id="CP144745">
    <property type="protein sequence ID" value="WVZ53717.1"/>
    <property type="molecule type" value="Genomic_DNA"/>
</dbReference>
<feature type="compositionally biased region" description="Basic and acidic residues" evidence="1">
    <location>
        <begin position="111"/>
        <end position="121"/>
    </location>
</feature>
<evidence type="ECO:0000256" key="1">
    <source>
        <dbReference type="SAM" id="MobiDB-lite"/>
    </source>
</evidence>
<sequence>MQEPEGAHVPPYTPLGRAGLFPYHLTLILLVSSSFNQREERGGSFFLNSDDPHHWRPWKLSPSSKGKEHPRGPISSTGDLHRIGDTPFIFPTLLGFKAYFCKFTIDPPRERKSLEKDEAQKPSKQHGSANPSPPRF</sequence>
<organism evidence="2 3">
    <name type="scientific">Paspalum notatum var. saurae</name>
    <dbReference type="NCBI Taxonomy" id="547442"/>
    <lineage>
        <taxon>Eukaryota</taxon>
        <taxon>Viridiplantae</taxon>
        <taxon>Streptophyta</taxon>
        <taxon>Embryophyta</taxon>
        <taxon>Tracheophyta</taxon>
        <taxon>Spermatophyta</taxon>
        <taxon>Magnoliopsida</taxon>
        <taxon>Liliopsida</taxon>
        <taxon>Poales</taxon>
        <taxon>Poaceae</taxon>
        <taxon>PACMAD clade</taxon>
        <taxon>Panicoideae</taxon>
        <taxon>Andropogonodae</taxon>
        <taxon>Paspaleae</taxon>
        <taxon>Paspalinae</taxon>
        <taxon>Paspalum</taxon>
    </lineage>
</organism>
<keyword evidence="3" id="KW-1185">Reference proteome</keyword>
<evidence type="ECO:0000313" key="3">
    <source>
        <dbReference type="Proteomes" id="UP001341281"/>
    </source>
</evidence>
<feature type="region of interest" description="Disordered" evidence="1">
    <location>
        <begin position="111"/>
        <end position="136"/>
    </location>
</feature>
<evidence type="ECO:0000313" key="2">
    <source>
        <dbReference type="EMBL" id="WVZ53717.1"/>
    </source>
</evidence>
<dbReference type="Proteomes" id="UP001341281">
    <property type="component" value="Chromosome 01"/>
</dbReference>
<reference evidence="2 3" key="1">
    <citation type="submission" date="2024-02" db="EMBL/GenBank/DDBJ databases">
        <title>High-quality chromosome-scale genome assembly of Pensacola bahiagrass (Paspalum notatum Flugge var. saurae).</title>
        <authorList>
            <person name="Vega J.M."/>
            <person name="Podio M."/>
            <person name="Orjuela J."/>
            <person name="Siena L.A."/>
            <person name="Pessino S.C."/>
            <person name="Combes M.C."/>
            <person name="Mariac C."/>
            <person name="Albertini E."/>
            <person name="Pupilli F."/>
            <person name="Ortiz J.P.A."/>
            <person name="Leblanc O."/>
        </authorList>
    </citation>
    <scope>NUCLEOTIDE SEQUENCE [LARGE SCALE GENOMIC DNA]</scope>
    <source>
        <strain evidence="2">R1</strain>
        <tissue evidence="2">Leaf</tissue>
    </source>
</reference>
<gene>
    <name evidence="2" type="ORF">U9M48_004622</name>
</gene>
<proteinExistence type="predicted"/>
<dbReference type="AlphaFoldDB" id="A0AAQ3SJ78"/>
<name>A0AAQ3SJ78_PASNO</name>